<dbReference type="SMART" id="SM00240">
    <property type="entry name" value="FHA"/>
    <property type="match status" value="1"/>
</dbReference>
<dbReference type="Proteomes" id="UP000176204">
    <property type="component" value="Chromosome I"/>
</dbReference>
<evidence type="ECO:0000313" key="5">
    <source>
        <dbReference type="Proteomes" id="UP000176204"/>
    </source>
</evidence>
<dbReference type="KEGG" id="agl:PYTT_1771"/>
<name>A0A1C7P9C9_9BACT</name>
<dbReference type="InterPro" id="IPR000253">
    <property type="entry name" value="FHA_dom"/>
</dbReference>
<dbReference type="Gene3D" id="2.60.200.20">
    <property type="match status" value="1"/>
</dbReference>
<dbReference type="STRING" id="1679444.PYTT_1771"/>
<keyword evidence="2" id="KW-1133">Transmembrane helix</keyword>
<reference evidence="5" key="1">
    <citation type="submission" date="2016-09" db="EMBL/GenBank/DDBJ databases">
        <authorList>
            <person name="Koehorst J."/>
        </authorList>
    </citation>
    <scope>NUCLEOTIDE SEQUENCE [LARGE SCALE GENOMIC DNA]</scope>
</reference>
<dbReference type="InterPro" id="IPR008984">
    <property type="entry name" value="SMAD_FHA_dom_sf"/>
</dbReference>
<keyword evidence="2" id="KW-0472">Membrane</keyword>
<dbReference type="SUPFAM" id="SSF49879">
    <property type="entry name" value="SMAD/FHA domain"/>
    <property type="match status" value="1"/>
</dbReference>
<organism evidence="4 5">
    <name type="scientific">Akkermansia glycaniphila</name>
    <dbReference type="NCBI Taxonomy" id="1679444"/>
    <lineage>
        <taxon>Bacteria</taxon>
        <taxon>Pseudomonadati</taxon>
        <taxon>Verrucomicrobiota</taxon>
        <taxon>Verrucomicrobiia</taxon>
        <taxon>Verrucomicrobiales</taxon>
        <taxon>Akkermansiaceae</taxon>
        <taxon>Akkermansia</taxon>
    </lineage>
</organism>
<feature type="compositionally biased region" description="Basic residues" evidence="1">
    <location>
        <begin position="162"/>
        <end position="173"/>
    </location>
</feature>
<feature type="region of interest" description="Disordered" evidence="1">
    <location>
        <begin position="114"/>
        <end position="174"/>
    </location>
</feature>
<feature type="transmembrane region" description="Helical" evidence="2">
    <location>
        <begin position="189"/>
        <end position="209"/>
    </location>
</feature>
<dbReference type="CDD" id="cd00060">
    <property type="entry name" value="FHA"/>
    <property type="match status" value="1"/>
</dbReference>
<dbReference type="PROSITE" id="PS50006">
    <property type="entry name" value="FHA_DOMAIN"/>
    <property type="match status" value="1"/>
</dbReference>
<feature type="domain" description="FHA" evidence="3">
    <location>
        <begin position="26"/>
        <end position="75"/>
    </location>
</feature>
<sequence>MAEIRITYPGGEPQTFTLPAEEHRTVTVGRNSACNYPVPIPSLSNLHCSIEKVGDAYYLTDENSTNGVLADGQKVAQATLKPGIPYLLGEAILIYIPDGGEYVPKASFIEDQVSDTQDTRPHTEPNDEQEQMPENDSSPVPAVHQPEEDATDDEEPSEPLPTKRKNPRAKSKANKSMGMFADWSTGQTVYVIILTLLAFYAGLTLHHAVQTGEFLPAKQFGLDK</sequence>
<evidence type="ECO:0000256" key="1">
    <source>
        <dbReference type="SAM" id="MobiDB-lite"/>
    </source>
</evidence>
<evidence type="ECO:0000259" key="3">
    <source>
        <dbReference type="PROSITE" id="PS50006"/>
    </source>
</evidence>
<dbReference type="OrthoDB" id="200290at2"/>
<evidence type="ECO:0000256" key="2">
    <source>
        <dbReference type="SAM" id="Phobius"/>
    </source>
</evidence>
<protein>
    <submittedName>
        <fullName evidence="4">Smad/fha domain</fullName>
    </submittedName>
</protein>
<dbReference type="AlphaFoldDB" id="A0A1C7P9C9"/>
<feature type="compositionally biased region" description="Acidic residues" evidence="1">
    <location>
        <begin position="148"/>
        <end position="157"/>
    </location>
</feature>
<keyword evidence="5" id="KW-1185">Reference proteome</keyword>
<dbReference type="RefSeq" id="WP_067777744.1">
    <property type="nucleotide sequence ID" value="NZ_LIGX01000041.1"/>
</dbReference>
<accession>A0A1C7P9C9</accession>
<proteinExistence type="predicted"/>
<dbReference type="Pfam" id="PF00498">
    <property type="entry name" value="FHA"/>
    <property type="match status" value="1"/>
</dbReference>
<dbReference type="EMBL" id="LT629973">
    <property type="protein sequence ID" value="SEH92554.1"/>
    <property type="molecule type" value="Genomic_DNA"/>
</dbReference>
<keyword evidence="2" id="KW-0812">Transmembrane</keyword>
<gene>
    <name evidence="4" type="ORF">PYTT_1771</name>
</gene>
<evidence type="ECO:0000313" key="4">
    <source>
        <dbReference type="EMBL" id="SEH92554.1"/>
    </source>
</evidence>